<dbReference type="EC" id="2.4.-.-" evidence="5"/>
<evidence type="ECO:0000313" key="5">
    <source>
        <dbReference type="EMBL" id="MFC4386541.1"/>
    </source>
</evidence>
<dbReference type="GO" id="GO:0016757">
    <property type="term" value="F:glycosyltransferase activity"/>
    <property type="evidence" value="ECO:0007669"/>
    <property type="project" value="UniProtKB-KW"/>
</dbReference>
<dbReference type="InterPro" id="IPR001173">
    <property type="entry name" value="Glyco_trans_2-like"/>
</dbReference>
<feature type="domain" description="Glycosyltransferase 2-like" evidence="4">
    <location>
        <begin position="6"/>
        <end position="171"/>
    </location>
</feature>
<comment type="caution">
    <text evidence="5">The sequence shown here is derived from an EMBL/GenBank/DDBJ whole genome shotgun (WGS) entry which is preliminary data.</text>
</comment>
<evidence type="ECO:0000256" key="1">
    <source>
        <dbReference type="ARBA" id="ARBA00006739"/>
    </source>
</evidence>
<comment type="similarity">
    <text evidence="1">Belongs to the glycosyltransferase 2 family.</text>
</comment>
<keyword evidence="2 5" id="KW-0328">Glycosyltransferase</keyword>
<keyword evidence="3 5" id="KW-0808">Transferase</keyword>
<dbReference type="SUPFAM" id="SSF53448">
    <property type="entry name" value="Nucleotide-diphospho-sugar transferases"/>
    <property type="match status" value="1"/>
</dbReference>
<dbReference type="RefSeq" id="WP_390195226.1">
    <property type="nucleotide sequence ID" value="NZ_JBHSDV010000001.1"/>
</dbReference>
<accession>A0ABV8VPZ7</accession>
<dbReference type="Proteomes" id="UP001595880">
    <property type="component" value="Unassembled WGS sequence"/>
</dbReference>
<dbReference type="PANTHER" id="PTHR22916:SF51">
    <property type="entry name" value="GLYCOSYLTRANSFERASE EPSH-RELATED"/>
    <property type="match status" value="1"/>
</dbReference>
<reference evidence="6" key="1">
    <citation type="journal article" date="2019" name="Int. J. Syst. Evol. Microbiol.">
        <title>The Global Catalogue of Microorganisms (GCM) 10K type strain sequencing project: providing services to taxonomists for standard genome sequencing and annotation.</title>
        <authorList>
            <consortium name="The Broad Institute Genomics Platform"/>
            <consortium name="The Broad Institute Genome Sequencing Center for Infectious Disease"/>
            <person name="Wu L."/>
            <person name="Ma J."/>
        </authorList>
    </citation>
    <scope>NUCLEOTIDE SEQUENCE [LARGE SCALE GENOMIC DNA]</scope>
    <source>
        <strain evidence="6">KACC 14058</strain>
    </source>
</reference>
<dbReference type="Pfam" id="PF00535">
    <property type="entry name" value="Glycos_transf_2"/>
    <property type="match status" value="1"/>
</dbReference>
<evidence type="ECO:0000259" key="4">
    <source>
        <dbReference type="Pfam" id="PF00535"/>
    </source>
</evidence>
<dbReference type="CDD" id="cd00761">
    <property type="entry name" value="Glyco_tranf_GTA_type"/>
    <property type="match status" value="1"/>
</dbReference>
<dbReference type="PANTHER" id="PTHR22916">
    <property type="entry name" value="GLYCOSYLTRANSFERASE"/>
    <property type="match status" value="1"/>
</dbReference>
<keyword evidence="6" id="KW-1185">Reference proteome</keyword>
<gene>
    <name evidence="5" type="ORF">ACFOZ1_01830</name>
</gene>
<dbReference type="Gene3D" id="3.90.550.10">
    <property type="entry name" value="Spore Coat Polysaccharide Biosynthesis Protein SpsA, Chain A"/>
    <property type="match status" value="1"/>
</dbReference>
<sequence>MKPLVSIIIPVYNVEDYLEECLNSILNQTYPNLEVLMINDGSTDNSKLILEKYNKEYDNFYMFSQSNKGQAVCRNIGIDNSKGKYLYFLDSDDYILPDTIENLIATMERDALDLIRFSAQPFSADKNYNIVKNQYNFERYFDSNRVYNKNEFLEKNLVAYSTSPCLYIVKKEIIIQKNIRFVSGILYEDELFTLEVFLNVSSVKYDPKDYYKRRYRENSVMTTYKDTASIKSFDSYLTVLKQMERLFEKYQSVSEQRLIIKRIEKIFSILSNIHVDKKYKREKLKEIYVITGFTKIKLTIYYKIRKILKRIYFFIKKVL</sequence>
<dbReference type="EMBL" id="JBHSDV010000001">
    <property type="protein sequence ID" value="MFC4386541.1"/>
    <property type="molecule type" value="Genomic_DNA"/>
</dbReference>
<evidence type="ECO:0000313" key="6">
    <source>
        <dbReference type="Proteomes" id="UP001595880"/>
    </source>
</evidence>
<name>A0ABV8VPZ7_9BACI</name>
<dbReference type="InterPro" id="IPR029044">
    <property type="entry name" value="Nucleotide-diphossugar_trans"/>
</dbReference>
<protein>
    <submittedName>
        <fullName evidence="5">Glycosyltransferase</fullName>
        <ecNumber evidence="5">2.4.-.-</ecNumber>
    </submittedName>
</protein>
<evidence type="ECO:0000256" key="3">
    <source>
        <dbReference type="ARBA" id="ARBA00022679"/>
    </source>
</evidence>
<evidence type="ECO:0000256" key="2">
    <source>
        <dbReference type="ARBA" id="ARBA00022676"/>
    </source>
</evidence>
<proteinExistence type="inferred from homology"/>
<organism evidence="5 6">
    <name type="scientific">Gracilibacillus marinus</name>
    <dbReference type="NCBI Taxonomy" id="630535"/>
    <lineage>
        <taxon>Bacteria</taxon>
        <taxon>Bacillati</taxon>
        <taxon>Bacillota</taxon>
        <taxon>Bacilli</taxon>
        <taxon>Bacillales</taxon>
        <taxon>Bacillaceae</taxon>
        <taxon>Gracilibacillus</taxon>
    </lineage>
</organism>